<evidence type="ECO:0008006" key="3">
    <source>
        <dbReference type="Google" id="ProtNLM"/>
    </source>
</evidence>
<dbReference type="SUPFAM" id="SSF141868">
    <property type="entry name" value="EAL domain-like"/>
    <property type="match status" value="1"/>
</dbReference>
<gene>
    <name evidence="1" type="ORF">ID47_01995</name>
</gene>
<accession>A0A077ARE4</accession>
<dbReference type="InterPro" id="IPR035919">
    <property type="entry name" value="EAL_sf"/>
</dbReference>
<dbReference type="STRING" id="91604.ID47_01995"/>
<dbReference type="eggNOG" id="COG2200">
    <property type="taxonomic scope" value="Bacteria"/>
</dbReference>
<name>A0A077ARE4_9PROT</name>
<dbReference type="KEGG" id="paca:ID47_01995"/>
<reference evidence="1 2" key="1">
    <citation type="submission" date="2014-07" db="EMBL/GenBank/DDBJ databases">
        <title>Comparative genomic insights into amoeba endosymbionts belonging to the families of Holosporaceae and Candidatus Midichloriaceae within Rickettsiales.</title>
        <authorList>
            <person name="Wang Z."/>
            <person name="Wu M."/>
        </authorList>
    </citation>
    <scope>NUCLEOTIDE SEQUENCE [LARGE SCALE GENOMIC DNA]</scope>
    <source>
        <strain evidence="1">PRA3</strain>
    </source>
</reference>
<keyword evidence="2" id="KW-1185">Reference proteome</keyword>
<dbReference type="AlphaFoldDB" id="A0A077ARE4"/>
<dbReference type="OrthoDB" id="8431402at2"/>
<sequence>MTIENEQPLDPSTEILTALDHIKPTASSFKAIMFHTSKFTLFNREPKRIDFALEEATRIFSPIKGLVYKLKNHNLVCIIQRNAVISIERCISQLKRTLPADPILNEGHKKDGFYTVFDLGTQWEDFAEAVHEIENDPIYSSVKKQADGTTTQLITNGINLDTLANIEKILTNSNLLSYLRRQPIYWYDGKDKPRKIASHLFLSMQALQDSLAISDPIMANTWLFKHITTLLDKQTINFLPQLLSHNSIENIHANINLRSIVTPAFHKFLHNYNKDKPLSFCIDIVDYMAHPDVLEFAHDLLGQKNCRIIISSINAAHLAVIKLDKIPANVFKINWSPPIMERKDDLKALIKEIGAYRLILHRCETEQDIQAGLECGIEQFQGFGIDKILKKDTIE</sequence>
<proteinExistence type="predicted"/>
<dbReference type="RefSeq" id="WP_038463177.1">
    <property type="nucleotide sequence ID" value="NZ_CP008941.1"/>
</dbReference>
<organism evidence="1 2">
    <name type="scientific">Candidatus Odyssella acanthamoebae</name>
    <dbReference type="NCBI Taxonomy" id="91604"/>
    <lineage>
        <taxon>Bacteria</taxon>
        <taxon>Pseudomonadati</taxon>
        <taxon>Pseudomonadota</taxon>
        <taxon>Alphaproteobacteria</taxon>
        <taxon>Holosporales</taxon>
        <taxon>Candidatus Paracaedibacteraceae</taxon>
        <taxon>Candidatus Odyssella</taxon>
    </lineage>
</organism>
<dbReference type="HOGENOM" id="CLU_056005_0_0_5"/>
<dbReference type="EMBL" id="CP008941">
    <property type="protein sequence ID" value="AIK95767.1"/>
    <property type="molecule type" value="Genomic_DNA"/>
</dbReference>
<evidence type="ECO:0000313" key="1">
    <source>
        <dbReference type="EMBL" id="AIK95767.1"/>
    </source>
</evidence>
<dbReference type="Proteomes" id="UP000028926">
    <property type="component" value="Chromosome"/>
</dbReference>
<protein>
    <recommendedName>
        <fullName evidence="3">EAL domain-containing protein</fullName>
    </recommendedName>
</protein>
<evidence type="ECO:0000313" key="2">
    <source>
        <dbReference type="Proteomes" id="UP000028926"/>
    </source>
</evidence>